<reference evidence="2 3" key="1">
    <citation type="submission" date="2018-10" db="EMBL/GenBank/DDBJ databases">
        <title>Genomic Encyclopedia of Archaeal and Bacterial Type Strains, Phase II (KMG-II): from individual species to whole genera.</title>
        <authorList>
            <person name="Goeker M."/>
        </authorList>
    </citation>
    <scope>NUCLEOTIDE SEQUENCE [LARGE SCALE GENOMIC DNA]</scope>
    <source>
        <strain evidence="2 3">DSM 14219</strain>
    </source>
</reference>
<comment type="caution">
    <text evidence="2">The sequence shown here is derived from an EMBL/GenBank/DDBJ whole genome shotgun (WGS) entry which is preliminary data.</text>
</comment>
<dbReference type="Proteomes" id="UP000272428">
    <property type="component" value="Unassembled WGS sequence"/>
</dbReference>
<evidence type="ECO:0000313" key="2">
    <source>
        <dbReference type="EMBL" id="RKS97832.1"/>
    </source>
</evidence>
<protein>
    <submittedName>
        <fullName evidence="2">SusE-like outer membrane protein</fullName>
    </submittedName>
</protein>
<dbReference type="Gene3D" id="2.60.40.3620">
    <property type="match status" value="2"/>
</dbReference>
<dbReference type="RefSeq" id="WP_121461588.1">
    <property type="nucleotide sequence ID" value="NZ_RBXB01000002.1"/>
</dbReference>
<feature type="domain" description="SusE outer membrane protein" evidence="1">
    <location>
        <begin position="23"/>
        <end position="128"/>
    </location>
</feature>
<dbReference type="AlphaFoldDB" id="A0A495SC67"/>
<dbReference type="EMBL" id="RBXB01000002">
    <property type="protein sequence ID" value="RKS97832.1"/>
    <property type="molecule type" value="Genomic_DNA"/>
</dbReference>
<dbReference type="CDD" id="cd12967">
    <property type="entry name" value="CBM_SusE-F_like_u1"/>
    <property type="match status" value="1"/>
</dbReference>
<evidence type="ECO:0000259" key="1">
    <source>
        <dbReference type="Pfam" id="PF14292"/>
    </source>
</evidence>
<gene>
    <name evidence="2" type="ORF">BCF58_1965</name>
</gene>
<evidence type="ECO:0000313" key="3">
    <source>
        <dbReference type="Proteomes" id="UP000272428"/>
    </source>
</evidence>
<proteinExistence type="predicted"/>
<dbReference type="OrthoDB" id="975117at2"/>
<dbReference type="InterPro" id="IPR025970">
    <property type="entry name" value="SusE"/>
</dbReference>
<dbReference type="Pfam" id="PF14292">
    <property type="entry name" value="SusE"/>
    <property type="match status" value="1"/>
</dbReference>
<dbReference type="PROSITE" id="PS51257">
    <property type="entry name" value="PROKAR_LIPOPROTEIN"/>
    <property type="match status" value="1"/>
</dbReference>
<name>A0A495SC67_9FLAO</name>
<accession>A0A495SC67</accession>
<sequence>MKNIFKIFLLGVITSFIVSCEGDDEKLILSNTSQGNLSADKTSVVLNETIASQAAITFTYVNPTFDPKIAFTNSVELAVAGTNFKPSSVQDVPMDGNTFSLTHLQMNNILASLNVAPNVAKPIEIRLKSSLNSTTAYYSNVITVNVTGYAPNPDLIYPKINVPGGYAGAAGYADWNPANSPNLFSPGKNDKYRGFIYVTNPASEYKFTINQDWAGDKGDDGTFTGKLVEQGEQNIKAVLAGAYYINVDWAANTYSSVIANFGIIGDATPTGWGSDTNFVYNPATKTFIINSIALTTSGVFKFRANDDWAMKFQPASADQTLTSATSVVTYLNTENTVTGDPSYKVDVAGNYKIELDLHNSANYKLTLTKL</sequence>
<organism evidence="2 3">
    <name type="scientific">Chryseobacterium defluvii</name>
    <dbReference type="NCBI Taxonomy" id="160396"/>
    <lineage>
        <taxon>Bacteria</taxon>
        <taxon>Pseudomonadati</taxon>
        <taxon>Bacteroidota</taxon>
        <taxon>Flavobacteriia</taxon>
        <taxon>Flavobacteriales</taxon>
        <taxon>Weeksellaceae</taxon>
        <taxon>Chryseobacterium group</taxon>
        <taxon>Chryseobacterium</taxon>
    </lineage>
</organism>
<keyword evidence="3" id="KW-1185">Reference proteome</keyword>